<comment type="pathway">
    <text evidence="1">Lipid metabolism; butanoate metabolism.</text>
</comment>
<dbReference type="Gene3D" id="3.40.50.720">
    <property type="entry name" value="NAD(P)-binding Rossmann-like Domain"/>
    <property type="match status" value="1"/>
</dbReference>
<evidence type="ECO:0000256" key="2">
    <source>
        <dbReference type="ARBA" id="ARBA00009463"/>
    </source>
</evidence>
<protein>
    <submittedName>
        <fullName evidence="6">3-hydroxyacyl-CoA dehydrogenase</fullName>
    </submittedName>
</protein>
<evidence type="ECO:0000259" key="4">
    <source>
        <dbReference type="Pfam" id="PF00725"/>
    </source>
</evidence>
<keyword evidence="7" id="KW-1185">Reference proteome</keyword>
<reference evidence="7" key="1">
    <citation type="journal article" date="2019" name="Int. J. Syst. Evol. Microbiol.">
        <title>The Global Catalogue of Microorganisms (GCM) 10K type strain sequencing project: providing services to taxonomists for standard genome sequencing and annotation.</title>
        <authorList>
            <consortium name="The Broad Institute Genomics Platform"/>
            <consortium name="The Broad Institute Genome Sequencing Center for Infectious Disease"/>
            <person name="Wu L."/>
            <person name="Ma J."/>
        </authorList>
    </citation>
    <scope>NUCLEOTIDE SEQUENCE [LARGE SCALE GENOMIC DNA]</scope>
    <source>
        <strain evidence="7">JCM 4733</strain>
    </source>
</reference>
<dbReference type="Pfam" id="PF00725">
    <property type="entry name" value="3HCDH"/>
    <property type="match status" value="1"/>
</dbReference>
<organism evidence="6 7">
    <name type="scientific">Streptomyces canarius</name>
    <dbReference type="NCBI Taxonomy" id="285453"/>
    <lineage>
        <taxon>Bacteria</taxon>
        <taxon>Bacillati</taxon>
        <taxon>Actinomycetota</taxon>
        <taxon>Actinomycetes</taxon>
        <taxon>Kitasatosporales</taxon>
        <taxon>Streptomycetaceae</taxon>
        <taxon>Streptomyces</taxon>
    </lineage>
</organism>
<dbReference type="InterPro" id="IPR008927">
    <property type="entry name" value="6-PGluconate_DH-like_C_sf"/>
</dbReference>
<dbReference type="PANTHER" id="PTHR48075">
    <property type="entry name" value="3-HYDROXYACYL-COA DEHYDROGENASE FAMILY PROTEIN"/>
    <property type="match status" value="1"/>
</dbReference>
<dbReference type="InterPro" id="IPR013328">
    <property type="entry name" value="6PGD_dom2"/>
</dbReference>
<accession>A0ABQ3D6G2</accession>
<dbReference type="SUPFAM" id="SSF48179">
    <property type="entry name" value="6-phosphogluconate dehydrogenase C-terminal domain-like"/>
    <property type="match status" value="1"/>
</dbReference>
<name>A0ABQ3D6G2_9ACTN</name>
<sequence>MTGPAVPPAPGPREPLAVAGAGSIGVAFALVLARAGHPVQVWDPFPDALARAHDELSDRLDLLAVHGLVENPVAVRERVAFTHDLAEAVAGAALVQECAPERLDVKQEVIRRAAHSAPDRAVFASSSSAIRPSLLAAGLPDGLRERVLVGHPGNPPYLLPVIEVVPSPGTAAWAVERARTLYTGVGLRPVTVRHEPEGFVFNRLQGAVLREAYCLVRDGVATVDEIDEVVRSGLGRRWSLIGPFETVDLNTRGGLASHAETMGPAYARMGAERGQHDPWTPDLVSSAVRQRRGLLPHDRWQERVRWRDEQLMRLTPLWEDIRDTS</sequence>
<feature type="domain" description="3-hydroxyacyl-CoA dehydrogenase C-terminal" evidence="4">
    <location>
        <begin position="198"/>
        <end position="265"/>
    </location>
</feature>
<evidence type="ECO:0000256" key="3">
    <source>
        <dbReference type="ARBA" id="ARBA00023002"/>
    </source>
</evidence>
<dbReference type="Gene3D" id="1.10.1040.10">
    <property type="entry name" value="N-(1-d-carboxylethyl)-l-norvaline Dehydrogenase, domain 2"/>
    <property type="match status" value="1"/>
</dbReference>
<dbReference type="RefSeq" id="WP_229917730.1">
    <property type="nucleotide sequence ID" value="NZ_BMVN01000044.1"/>
</dbReference>
<dbReference type="InterPro" id="IPR036291">
    <property type="entry name" value="NAD(P)-bd_dom_sf"/>
</dbReference>
<dbReference type="InterPro" id="IPR006176">
    <property type="entry name" value="3-OHacyl-CoA_DH_NAD-bd"/>
</dbReference>
<keyword evidence="3" id="KW-0560">Oxidoreductase</keyword>
<evidence type="ECO:0000256" key="1">
    <source>
        <dbReference type="ARBA" id="ARBA00005086"/>
    </source>
</evidence>
<dbReference type="NCBIfam" id="NF004783">
    <property type="entry name" value="PRK06129.1"/>
    <property type="match status" value="1"/>
</dbReference>
<dbReference type="InterPro" id="IPR006108">
    <property type="entry name" value="3HC_DH_C"/>
</dbReference>
<dbReference type="SUPFAM" id="SSF51735">
    <property type="entry name" value="NAD(P)-binding Rossmann-fold domains"/>
    <property type="match status" value="1"/>
</dbReference>
<evidence type="ECO:0000313" key="7">
    <source>
        <dbReference type="Proteomes" id="UP000653644"/>
    </source>
</evidence>
<dbReference type="EMBL" id="BMVN01000044">
    <property type="protein sequence ID" value="GHA61165.1"/>
    <property type="molecule type" value="Genomic_DNA"/>
</dbReference>
<gene>
    <name evidence="6" type="ORF">GCM10010345_76640</name>
</gene>
<comment type="caution">
    <text evidence="6">The sequence shown here is derived from an EMBL/GenBank/DDBJ whole genome shotgun (WGS) entry which is preliminary data.</text>
</comment>
<evidence type="ECO:0000313" key="6">
    <source>
        <dbReference type="EMBL" id="GHA61165.1"/>
    </source>
</evidence>
<proteinExistence type="inferred from homology"/>
<feature type="domain" description="3-hydroxyacyl-CoA dehydrogenase NAD binding" evidence="5">
    <location>
        <begin position="16"/>
        <end position="193"/>
    </location>
</feature>
<dbReference type="InterPro" id="IPR006180">
    <property type="entry name" value="3-OHacyl-CoA_DH_CS"/>
</dbReference>
<dbReference type="Pfam" id="PF02737">
    <property type="entry name" value="3HCDH_N"/>
    <property type="match status" value="1"/>
</dbReference>
<evidence type="ECO:0000259" key="5">
    <source>
        <dbReference type="Pfam" id="PF02737"/>
    </source>
</evidence>
<dbReference type="PROSITE" id="PS00067">
    <property type="entry name" value="3HCDH"/>
    <property type="match status" value="1"/>
</dbReference>
<dbReference type="PANTHER" id="PTHR48075:SF5">
    <property type="entry name" value="3-HYDROXYBUTYRYL-COA DEHYDROGENASE"/>
    <property type="match status" value="1"/>
</dbReference>
<dbReference type="Proteomes" id="UP000653644">
    <property type="component" value="Unassembled WGS sequence"/>
</dbReference>
<comment type="similarity">
    <text evidence="2">Belongs to the 3-hydroxyacyl-CoA dehydrogenase family.</text>
</comment>